<dbReference type="GO" id="GO:0006357">
    <property type="term" value="P:regulation of transcription by RNA polymerase II"/>
    <property type="evidence" value="ECO:0007669"/>
    <property type="project" value="TreeGrafter"/>
</dbReference>
<evidence type="ECO:0000256" key="1">
    <source>
        <dbReference type="ARBA" id="ARBA00023015"/>
    </source>
</evidence>
<gene>
    <name evidence="6" type="ORF">DAT39_011520</name>
</gene>
<evidence type="ECO:0000256" key="5">
    <source>
        <dbReference type="SAM" id="MobiDB-lite"/>
    </source>
</evidence>
<dbReference type="PANTHER" id="PTHR21545:SF14">
    <property type="entry name" value="LIGAND-DEPENDENT COREPRESSOR"/>
    <property type="match status" value="1"/>
</dbReference>
<dbReference type="GO" id="GO:0003677">
    <property type="term" value="F:DNA binding"/>
    <property type="evidence" value="ECO:0007669"/>
    <property type="project" value="UniProtKB-KW"/>
</dbReference>
<sequence length="434" mass="48368">MASSCRRRICSNEKRGFRKDPDSWRSKLIDCVGVQKILDLLETRFLVDLSQFKDFKPASVSHWSFDENCLFCCLRREKVKEHVIALNNKIVESGGKPLLGQDHGNISRLEGQVEEFLNAVLHRKEYTPRIPDPHIPVVACNTMQQMINRLAPHYTSNSNSQDSPQHNGTDQSPLKTHFSTSPNVVASPTAAASTQNPVLSKLLMEDQDGPLDLSFKKAQPEAKDQDCVLDLSIKRNRNPDSMLIRSPVNLTTPVLRRQASDSGLAKAKDLHSSSTLGQFMAKLCLHHQRQIVDAFGFLQTEVQAVTSSNDMQLSSPAVTEKPTGSDSTEEEVEIQSTEETLPVGRDENECQESPVSKNTEVPPEEQLLKMDRPSIALIKNLSSLDICQTDIEVNDDTVDYVNDESRGTNIEPKCPTLLIVKNNLGNLEAKKLSE</sequence>
<comment type="caution">
    <text evidence="6">The sequence shown here is derived from an EMBL/GenBank/DDBJ whole genome shotgun (WGS) entry which is preliminary data.</text>
</comment>
<keyword evidence="1" id="KW-0805">Transcription regulation</keyword>
<name>A0A8J4UME6_CLAMG</name>
<keyword evidence="3" id="KW-0804">Transcription</keyword>
<evidence type="ECO:0000256" key="2">
    <source>
        <dbReference type="ARBA" id="ARBA00023125"/>
    </source>
</evidence>
<protein>
    <submittedName>
        <fullName evidence="6">Ligand-dependent nuclear receptor corepressor-like protein</fullName>
    </submittedName>
</protein>
<keyword evidence="4" id="KW-0539">Nucleus</keyword>
<evidence type="ECO:0000313" key="7">
    <source>
        <dbReference type="Proteomes" id="UP000727407"/>
    </source>
</evidence>
<feature type="compositionally biased region" description="Polar residues" evidence="5">
    <location>
        <begin position="154"/>
        <end position="192"/>
    </location>
</feature>
<dbReference type="GO" id="GO:0005634">
    <property type="term" value="C:nucleus"/>
    <property type="evidence" value="ECO:0007669"/>
    <property type="project" value="TreeGrafter"/>
</dbReference>
<proteinExistence type="predicted"/>
<dbReference type="OrthoDB" id="8961159at2759"/>
<evidence type="ECO:0000256" key="4">
    <source>
        <dbReference type="ARBA" id="ARBA00023242"/>
    </source>
</evidence>
<feature type="region of interest" description="Disordered" evidence="5">
    <location>
        <begin position="153"/>
        <end position="192"/>
    </location>
</feature>
<keyword evidence="7" id="KW-1185">Reference proteome</keyword>
<keyword evidence="2" id="KW-0238">DNA-binding</keyword>
<dbReference type="AlphaFoldDB" id="A0A8J4UME6"/>
<dbReference type="PANTHER" id="PTHR21545">
    <property type="entry name" value="TRANSCRIPTION FACTOR MLR1/2"/>
    <property type="match status" value="1"/>
</dbReference>
<evidence type="ECO:0000313" key="6">
    <source>
        <dbReference type="EMBL" id="KAF5898762.1"/>
    </source>
</evidence>
<keyword evidence="6" id="KW-0675">Receptor</keyword>
<organism evidence="6 7">
    <name type="scientific">Clarias magur</name>
    <name type="common">Asian catfish</name>
    <name type="synonym">Macropteronotus magur</name>
    <dbReference type="NCBI Taxonomy" id="1594786"/>
    <lineage>
        <taxon>Eukaryota</taxon>
        <taxon>Metazoa</taxon>
        <taxon>Chordata</taxon>
        <taxon>Craniata</taxon>
        <taxon>Vertebrata</taxon>
        <taxon>Euteleostomi</taxon>
        <taxon>Actinopterygii</taxon>
        <taxon>Neopterygii</taxon>
        <taxon>Teleostei</taxon>
        <taxon>Ostariophysi</taxon>
        <taxon>Siluriformes</taxon>
        <taxon>Clariidae</taxon>
        <taxon>Clarias</taxon>
    </lineage>
</organism>
<feature type="non-terminal residue" evidence="6">
    <location>
        <position position="434"/>
    </location>
</feature>
<feature type="region of interest" description="Disordered" evidence="5">
    <location>
        <begin position="308"/>
        <end position="366"/>
    </location>
</feature>
<accession>A0A8J4UME6</accession>
<dbReference type="Proteomes" id="UP000727407">
    <property type="component" value="Unassembled WGS sequence"/>
</dbReference>
<feature type="compositionally biased region" description="Polar residues" evidence="5">
    <location>
        <begin position="308"/>
        <end position="326"/>
    </location>
</feature>
<evidence type="ECO:0000256" key="3">
    <source>
        <dbReference type="ARBA" id="ARBA00023163"/>
    </source>
</evidence>
<dbReference type="EMBL" id="QNUK01000188">
    <property type="protein sequence ID" value="KAF5898762.1"/>
    <property type="molecule type" value="Genomic_DNA"/>
</dbReference>
<reference evidence="6" key="1">
    <citation type="submission" date="2020-07" db="EMBL/GenBank/DDBJ databases">
        <title>Clarias magur genome sequencing, assembly and annotation.</title>
        <authorList>
            <person name="Kushwaha B."/>
            <person name="Kumar R."/>
            <person name="Das P."/>
            <person name="Joshi C.G."/>
            <person name="Kumar D."/>
            <person name="Nagpure N.S."/>
            <person name="Pandey M."/>
            <person name="Agarwal S."/>
            <person name="Srivastava S."/>
            <person name="Singh M."/>
            <person name="Sahoo L."/>
            <person name="Jayasankar P."/>
            <person name="Meher P.K."/>
            <person name="Koringa P.G."/>
            <person name="Iquebal M.A."/>
            <person name="Das S.P."/>
            <person name="Bit A."/>
            <person name="Patnaik S."/>
            <person name="Patel N."/>
            <person name="Shah T.M."/>
            <person name="Hinsu A."/>
            <person name="Jena J.K."/>
        </authorList>
    </citation>
    <scope>NUCLEOTIDE SEQUENCE</scope>
    <source>
        <strain evidence="6">CIFAMagur01</strain>
        <tissue evidence="6">Testis</tissue>
    </source>
</reference>